<feature type="region of interest" description="Disordered" evidence="1">
    <location>
        <begin position="1"/>
        <end position="35"/>
    </location>
</feature>
<feature type="compositionally biased region" description="Low complexity" evidence="1">
    <location>
        <begin position="1"/>
        <end position="13"/>
    </location>
</feature>
<accession>A0A1I2RPB5</accession>
<evidence type="ECO:0000313" key="3">
    <source>
        <dbReference type="Proteomes" id="UP000199229"/>
    </source>
</evidence>
<reference evidence="3" key="1">
    <citation type="submission" date="2016-10" db="EMBL/GenBank/DDBJ databases">
        <authorList>
            <person name="Varghese N."/>
            <person name="Submissions S."/>
        </authorList>
    </citation>
    <scope>NUCLEOTIDE SEQUENCE [LARGE SCALE GENOMIC DNA]</scope>
    <source>
        <strain evidence="3">Gh-105</strain>
    </source>
</reference>
<keyword evidence="3" id="KW-1185">Reference proteome</keyword>
<protein>
    <submittedName>
        <fullName evidence="2">Uncharacterized protein</fullName>
    </submittedName>
</protein>
<evidence type="ECO:0000256" key="1">
    <source>
        <dbReference type="SAM" id="MobiDB-lite"/>
    </source>
</evidence>
<dbReference type="RefSeq" id="WP_177232301.1">
    <property type="nucleotide sequence ID" value="NZ_FOPM01000002.1"/>
</dbReference>
<name>A0A1I2RPB5_9HYPH</name>
<dbReference type="AlphaFoldDB" id="A0A1I2RPB5"/>
<organism evidence="2 3">
    <name type="scientific">Methylobacterium gossipiicola</name>
    <dbReference type="NCBI Taxonomy" id="582675"/>
    <lineage>
        <taxon>Bacteria</taxon>
        <taxon>Pseudomonadati</taxon>
        <taxon>Pseudomonadota</taxon>
        <taxon>Alphaproteobacteria</taxon>
        <taxon>Hyphomicrobiales</taxon>
        <taxon>Methylobacteriaceae</taxon>
        <taxon>Methylobacterium</taxon>
    </lineage>
</organism>
<proteinExistence type="predicted"/>
<sequence length="51" mass="6016">MRQDRPVFPAAPRRAADPLPPTEPLPPPRYPENPSPWARLGRWLFDRLTRR</sequence>
<dbReference type="STRING" id="582675.SAMN05192565_102314"/>
<gene>
    <name evidence="2" type="ORF">SAMN05192565_102314</name>
</gene>
<evidence type="ECO:0000313" key="2">
    <source>
        <dbReference type="EMBL" id="SFG39606.1"/>
    </source>
</evidence>
<feature type="compositionally biased region" description="Pro residues" evidence="1">
    <location>
        <begin position="18"/>
        <end position="34"/>
    </location>
</feature>
<dbReference type="EMBL" id="FOPM01000002">
    <property type="protein sequence ID" value="SFG39606.1"/>
    <property type="molecule type" value="Genomic_DNA"/>
</dbReference>
<dbReference type="Proteomes" id="UP000199229">
    <property type="component" value="Unassembled WGS sequence"/>
</dbReference>